<feature type="domain" description="Glycosyl hydrolase family 13 catalytic" evidence="14">
    <location>
        <begin position="56"/>
        <end position="403"/>
    </location>
</feature>
<keyword evidence="6 13" id="KW-0732">Signal</keyword>
<evidence type="ECO:0000256" key="10">
    <source>
        <dbReference type="ARBA" id="ARBA00023295"/>
    </source>
</evidence>
<dbReference type="SMART" id="SM00642">
    <property type="entry name" value="Aamy"/>
    <property type="match status" value="1"/>
</dbReference>
<feature type="chain" id="PRO_5039433299" description="Alpha-amylase" evidence="13">
    <location>
        <begin position="23"/>
        <end position="490"/>
    </location>
</feature>
<keyword evidence="10 12" id="KW-0326">Glycosidase</keyword>
<dbReference type="Gene3D" id="2.60.40.1180">
    <property type="entry name" value="Golgi alpha-mannosidase II"/>
    <property type="match status" value="1"/>
</dbReference>
<dbReference type="RefSeq" id="WP_073195751.1">
    <property type="nucleotide sequence ID" value="NZ_FQXO01000017.1"/>
</dbReference>
<dbReference type="InterPro" id="IPR013777">
    <property type="entry name" value="A-amylase-like"/>
</dbReference>
<evidence type="ECO:0000256" key="8">
    <source>
        <dbReference type="ARBA" id="ARBA00022837"/>
    </source>
</evidence>
<dbReference type="InterPro" id="IPR017853">
    <property type="entry name" value="GH"/>
</dbReference>
<evidence type="ECO:0000256" key="13">
    <source>
        <dbReference type="SAM" id="SignalP"/>
    </source>
</evidence>
<dbReference type="Pfam" id="PF00128">
    <property type="entry name" value="Alpha-amylase"/>
    <property type="match status" value="1"/>
</dbReference>
<keyword evidence="8" id="KW-0106">Calcium</keyword>
<dbReference type="InterPro" id="IPR006046">
    <property type="entry name" value="Alpha_amylase"/>
</dbReference>
<feature type="signal peptide" evidence="13">
    <location>
        <begin position="1"/>
        <end position="22"/>
    </location>
</feature>
<dbReference type="AlphaFoldDB" id="A0A1M5T3J0"/>
<reference evidence="16" key="1">
    <citation type="submission" date="2016-11" db="EMBL/GenBank/DDBJ databases">
        <authorList>
            <person name="Varghese N."/>
            <person name="Submissions S."/>
        </authorList>
    </citation>
    <scope>NUCLEOTIDE SEQUENCE [LARGE SCALE GENOMIC DNA]</scope>
    <source>
        <strain evidence="16">DSM 13643</strain>
    </source>
</reference>
<comment type="cofactor">
    <cofactor evidence="2">
        <name>Ca(2+)</name>
        <dbReference type="ChEBI" id="CHEBI:29108"/>
    </cofactor>
</comment>
<comment type="catalytic activity">
    <reaction evidence="1 12">
        <text>Endohydrolysis of (1-&gt;4)-alpha-D-glucosidic linkages in polysaccharides containing three or more (1-&gt;4)-alpha-linked D-glucose units.</text>
        <dbReference type="EC" id="3.2.1.1"/>
    </reaction>
</comment>
<dbReference type="SUPFAM" id="SSF51445">
    <property type="entry name" value="(Trans)glycosidases"/>
    <property type="match status" value="1"/>
</dbReference>
<evidence type="ECO:0000256" key="7">
    <source>
        <dbReference type="ARBA" id="ARBA00022801"/>
    </source>
</evidence>
<gene>
    <name evidence="15" type="ORF">SAMN02745135_00850</name>
</gene>
<keyword evidence="16" id="KW-1185">Reference proteome</keyword>
<keyword evidence="5" id="KW-0479">Metal-binding</keyword>
<dbReference type="PANTHER" id="PTHR10357">
    <property type="entry name" value="ALPHA-AMYLASE FAMILY MEMBER"/>
    <property type="match status" value="1"/>
</dbReference>
<evidence type="ECO:0000259" key="14">
    <source>
        <dbReference type="SMART" id="SM00642"/>
    </source>
</evidence>
<dbReference type="Proteomes" id="UP000183967">
    <property type="component" value="Unassembled WGS sequence"/>
</dbReference>
<evidence type="ECO:0000256" key="1">
    <source>
        <dbReference type="ARBA" id="ARBA00000548"/>
    </source>
</evidence>
<evidence type="ECO:0000313" key="15">
    <source>
        <dbReference type="EMBL" id="SHH45329.1"/>
    </source>
</evidence>
<accession>A0A1M5T3J0</accession>
<evidence type="ECO:0000256" key="5">
    <source>
        <dbReference type="ARBA" id="ARBA00022723"/>
    </source>
</evidence>
<protein>
    <recommendedName>
        <fullName evidence="4 12">Alpha-amylase</fullName>
        <ecNumber evidence="4 12">3.2.1.1</ecNumber>
    </recommendedName>
</protein>
<evidence type="ECO:0000313" key="16">
    <source>
        <dbReference type="Proteomes" id="UP000183967"/>
    </source>
</evidence>
<evidence type="ECO:0000256" key="4">
    <source>
        <dbReference type="ARBA" id="ARBA00012595"/>
    </source>
</evidence>
<evidence type="ECO:0000256" key="2">
    <source>
        <dbReference type="ARBA" id="ARBA00001913"/>
    </source>
</evidence>
<dbReference type="SUPFAM" id="SSF51011">
    <property type="entry name" value="Glycosyl hydrolase domain"/>
    <property type="match status" value="1"/>
</dbReference>
<keyword evidence="7 12" id="KW-0378">Hydrolase</keyword>
<dbReference type="GO" id="GO:0005509">
    <property type="term" value="F:calcium ion binding"/>
    <property type="evidence" value="ECO:0007669"/>
    <property type="project" value="InterPro"/>
</dbReference>
<dbReference type="EC" id="3.2.1.1" evidence="4 12"/>
<organism evidence="15 16">
    <name type="scientific">Caloranaerobacter azorensis DSM 13643</name>
    <dbReference type="NCBI Taxonomy" id="1121264"/>
    <lineage>
        <taxon>Bacteria</taxon>
        <taxon>Bacillati</taxon>
        <taxon>Bacillota</taxon>
        <taxon>Tissierellia</taxon>
        <taxon>Tissierellales</taxon>
        <taxon>Thermohalobacteraceae</taxon>
        <taxon>Caloranaerobacter</taxon>
    </lineage>
</organism>
<evidence type="ECO:0000256" key="6">
    <source>
        <dbReference type="ARBA" id="ARBA00022729"/>
    </source>
</evidence>
<proteinExistence type="inferred from homology"/>
<dbReference type="GO" id="GO:0005975">
    <property type="term" value="P:carbohydrate metabolic process"/>
    <property type="evidence" value="ECO:0007669"/>
    <property type="project" value="InterPro"/>
</dbReference>
<dbReference type="InterPro" id="IPR013780">
    <property type="entry name" value="Glyco_hydro_b"/>
</dbReference>
<dbReference type="InterPro" id="IPR006047">
    <property type="entry name" value="GH13_cat_dom"/>
</dbReference>
<evidence type="ECO:0000256" key="11">
    <source>
        <dbReference type="RuleBase" id="RU003615"/>
    </source>
</evidence>
<dbReference type="PRINTS" id="PR00110">
    <property type="entry name" value="ALPHAAMYLASE"/>
</dbReference>
<dbReference type="OrthoDB" id="9805159at2"/>
<dbReference type="EMBL" id="FQXO01000017">
    <property type="protein sequence ID" value="SHH45329.1"/>
    <property type="molecule type" value="Genomic_DNA"/>
</dbReference>
<sequence>MSKKLVIFLVIFTLVFSVGCQNQNVTNKQISDSSNEIKYEVQNDGGAFSSKDIIYFIMTDRFYDKDKENNDFPDVNKDDPKAYHGGDLKGIIEKLDYIKSLGVTAIWITPVCKNQYGGYHGYWITDFYKVDPHLGTLSDLKELVQEAHKRNIKVILDYVVNHTGNKSPWLNDEKYKDWFHPKKNISNWNDQKQLEEGWIFGLPDLNQNNPEVKKYFIDNAIWWIEQTGIDGMRLDTVKHVPKDFWNEFAYNIKSKYPNFSLLGEVWNDNPRYLEQYHKIGIDSLTNYPLYNGLRKTFTRFGKANSLVNAIKMQSAFTNPELNGIFVDNHDNKRLITEAKEYGEAYLKQALTFIMTYPGIPIIYYGTEIAMEGGDDPDNRRDMEWDKIGNSEMLNYFKMLTHIRNSNEALYNGEFELLNYDSYFLSYMRKKGNSKFIVIYNLQNKEKNITINLKDDSSKYTDVLSSKTYNIENGNLNITMKPLEVIILTSN</sequence>
<evidence type="ECO:0000256" key="9">
    <source>
        <dbReference type="ARBA" id="ARBA00023277"/>
    </source>
</evidence>
<evidence type="ECO:0000256" key="3">
    <source>
        <dbReference type="ARBA" id="ARBA00008061"/>
    </source>
</evidence>
<name>A0A1M5T3J0_9FIRM</name>
<dbReference type="Gene3D" id="3.20.20.80">
    <property type="entry name" value="Glycosidases"/>
    <property type="match status" value="1"/>
</dbReference>
<keyword evidence="9 12" id="KW-0119">Carbohydrate metabolism</keyword>
<dbReference type="GO" id="GO:0004556">
    <property type="term" value="F:alpha-amylase activity"/>
    <property type="evidence" value="ECO:0007669"/>
    <property type="project" value="UniProtKB-UniRule"/>
</dbReference>
<dbReference type="PROSITE" id="PS51257">
    <property type="entry name" value="PROKAR_LIPOPROTEIN"/>
    <property type="match status" value="1"/>
</dbReference>
<dbReference type="PANTHER" id="PTHR10357:SF215">
    <property type="entry name" value="ALPHA-AMYLASE 1"/>
    <property type="match status" value="1"/>
</dbReference>
<evidence type="ECO:0000256" key="12">
    <source>
        <dbReference type="RuleBase" id="RU361134"/>
    </source>
</evidence>
<comment type="similarity">
    <text evidence="3 11">Belongs to the glycosyl hydrolase 13 family.</text>
</comment>
<dbReference type="PIRSF" id="PIRSF001024">
    <property type="entry name" value="Alph-amyl_fung"/>
    <property type="match status" value="1"/>
</dbReference>